<evidence type="ECO:0000313" key="4">
    <source>
        <dbReference type="Proteomes" id="UP001152795"/>
    </source>
</evidence>
<dbReference type="PANTHER" id="PTHR16305:SF28">
    <property type="entry name" value="GUANYLATE CYCLASE DOMAIN-CONTAINING PROTEIN"/>
    <property type="match status" value="1"/>
</dbReference>
<evidence type="ECO:0000313" key="3">
    <source>
        <dbReference type="EMBL" id="CAB4030464.1"/>
    </source>
</evidence>
<dbReference type="Proteomes" id="UP001152795">
    <property type="component" value="Unassembled WGS sequence"/>
</dbReference>
<sequence>MLKINCIPSLAQCLILMSRIDECFDVLKELNYAAREKDDLHGRALYFCNCFDLILETGHILESLDDCLQFTVQTSTDPRLTWDLIVKYYLNASLLLWHARCEEWEQAEKIFNCVKVTKPAGFEVVMAARGFVKIVEYHLLLFRKNHGNKVLRKDCREALKQLSQICNRFVVLKPRYYHLKAYFSLLRGKFSKAKGRLLPRCIELSTHMGMVMETEWAILSKHEWFDEKKTSSTFIYNGLAKFPFPKLENA</sequence>
<name>A0A6S7JJW9_PARCT</name>
<comment type="caution">
    <text evidence="3">The sequence shown here is derived from an EMBL/GenBank/DDBJ whole genome shotgun (WGS) entry which is preliminary data.</text>
</comment>
<reference evidence="3" key="1">
    <citation type="submission" date="2020-04" db="EMBL/GenBank/DDBJ databases">
        <authorList>
            <person name="Alioto T."/>
            <person name="Alioto T."/>
            <person name="Gomez Garrido J."/>
        </authorList>
    </citation>
    <scope>NUCLEOTIDE SEQUENCE</scope>
    <source>
        <strain evidence="3">A484AB</strain>
    </source>
</reference>
<organism evidence="3 4">
    <name type="scientific">Paramuricea clavata</name>
    <name type="common">Red gorgonian</name>
    <name type="synonym">Violescent sea-whip</name>
    <dbReference type="NCBI Taxonomy" id="317549"/>
    <lineage>
        <taxon>Eukaryota</taxon>
        <taxon>Metazoa</taxon>
        <taxon>Cnidaria</taxon>
        <taxon>Anthozoa</taxon>
        <taxon>Octocorallia</taxon>
        <taxon>Malacalcyonacea</taxon>
        <taxon>Plexauridae</taxon>
        <taxon>Paramuricea</taxon>
    </lineage>
</organism>
<protein>
    <submittedName>
        <fullName evidence="3">Uncharacterized protein</fullName>
    </submittedName>
</protein>
<accession>A0A6S7JJW9</accession>
<gene>
    <name evidence="3" type="ORF">PACLA_8A026005</name>
</gene>
<dbReference type="PANTHER" id="PTHR16305">
    <property type="entry name" value="TESTICULAR SOLUBLE ADENYLYL CYCLASE"/>
    <property type="match status" value="1"/>
</dbReference>
<evidence type="ECO:0000256" key="2">
    <source>
        <dbReference type="ARBA" id="ARBA00022840"/>
    </source>
</evidence>
<dbReference type="EMBL" id="CACRXK020016895">
    <property type="protein sequence ID" value="CAB4030464.1"/>
    <property type="molecule type" value="Genomic_DNA"/>
</dbReference>
<proteinExistence type="predicted"/>
<dbReference type="AlphaFoldDB" id="A0A6S7JJW9"/>
<dbReference type="GO" id="GO:0005524">
    <property type="term" value="F:ATP binding"/>
    <property type="evidence" value="ECO:0007669"/>
    <property type="project" value="UniProtKB-KW"/>
</dbReference>
<dbReference type="GO" id="GO:0005737">
    <property type="term" value="C:cytoplasm"/>
    <property type="evidence" value="ECO:0007669"/>
    <property type="project" value="TreeGrafter"/>
</dbReference>
<dbReference type="OrthoDB" id="194468at2759"/>
<keyword evidence="4" id="KW-1185">Reference proteome</keyword>
<keyword evidence="1" id="KW-0547">Nucleotide-binding</keyword>
<dbReference type="GO" id="GO:0004016">
    <property type="term" value="F:adenylate cyclase activity"/>
    <property type="evidence" value="ECO:0007669"/>
    <property type="project" value="TreeGrafter"/>
</dbReference>
<evidence type="ECO:0000256" key="1">
    <source>
        <dbReference type="ARBA" id="ARBA00022741"/>
    </source>
</evidence>
<keyword evidence="2" id="KW-0067">ATP-binding</keyword>